<dbReference type="PANTHER" id="PTHR35811:SF1">
    <property type="entry name" value="HTH OST-TYPE DOMAIN-CONTAINING PROTEIN"/>
    <property type="match status" value="1"/>
</dbReference>
<name>A0A931IWI7_9BURK</name>
<protein>
    <submittedName>
        <fullName evidence="3">NYN domain-containing protein</fullName>
    </submittedName>
</protein>
<feature type="compositionally biased region" description="Basic residues" evidence="1">
    <location>
        <begin position="342"/>
        <end position="351"/>
    </location>
</feature>
<dbReference type="InterPro" id="IPR041966">
    <property type="entry name" value="LOTUS-like"/>
</dbReference>
<comment type="caution">
    <text evidence="3">The sequence shown here is derived from an EMBL/GenBank/DDBJ whole genome shotgun (WGS) entry which is preliminary data.</text>
</comment>
<dbReference type="Pfam" id="PF12872">
    <property type="entry name" value="OST-HTH"/>
    <property type="match status" value="1"/>
</dbReference>
<organism evidence="3 4">
    <name type="scientific">Inhella gelatinilytica</name>
    <dbReference type="NCBI Taxonomy" id="2795030"/>
    <lineage>
        <taxon>Bacteria</taxon>
        <taxon>Pseudomonadati</taxon>
        <taxon>Pseudomonadota</taxon>
        <taxon>Betaproteobacteria</taxon>
        <taxon>Burkholderiales</taxon>
        <taxon>Sphaerotilaceae</taxon>
        <taxon>Inhella</taxon>
    </lineage>
</organism>
<feature type="region of interest" description="Disordered" evidence="1">
    <location>
        <begin position="234"/>
        <end position="310"/>
    </location>
</feature>
<dbReference type="EMBL" id="JAEDAL010000002">
    <property type="protein sequence ID" value="MBH9552344.1"/>
    <property type="molecule type" value="Genomic_DNA"/>
</dbReference>
<sequence>MNSERPARIALLIDADNSPAGKIDLILTELATLGVANVRRAYGNWKKDALKGWEKLLHEHAIRPMQQFDYSKGKNASDMAMVIDALELLYTDKPDAFGIVSSDADFTPLVMHLRAKGAAVYGFGNRQTPQPFVNACSQFLYLDKVDSGSSGANVPHRMSGAQLRQDAKLVTLLRHAVQAAGGDEGWAMAGNVSQYIRNQAPFDPRNYGFASFSRLLEATNLFELRREGSVAWVREKRESKPERRTEVQTEVDTPRLEGLREPAEPRKLPESREPREPRGEGRRRGGRGRSKAADSEGASELAREPSAESVVVALPIAAVEDRVAEVVADLMAEAPPAPPPTAKKRAPRKKAAAPAALPVEPVAAEPAPAPAPAPRRRRSKATP</sequence>
<feature type="compositionally biased region" description="Basic and acidic residues" evidence="1">
    <location>
        <begin position="234"/>
        <end position="283"/>
    </location>
</feature>
<evidence type="ECO:0000313" key="3">
    <source>
        <dbReference type="EMBL" id="MBH9552344.1"/>
    </source>
</evidence>
<dbReference type="Gene3D" id="3.40.50.1010">
    <property type="entry name" value="5'-nuclease"/>
    <property type="match status" value="1"/>
</dbReference>
<accession>A0A931IWI7</accession>
<feature type="compositionally biased region" description="Basic residues" evidence="1">
    <location>
        <begin position="374"/>
        <end position="383"/>
    </location>
</feature>
<dbReference type="CDD" id="cd10146">
    <property type="entry name" value="LabA_like_C"/>
    <property type="match status" value="1"/>
</dbReference>
<evidence type="ECO:0000313" key="4">
    <source>
        <dbReference type="Proteomes" id="UP000620139"/>
    </source>
</evidence>
<dbReference type="PANTHER" id="PTHR35811">
    <property type="entry name" value="SLR1870 PROTEIN"/>
    <property type="match status" value="1"/>
</dbReference>
<gene>
    <name evidence="3" type="ORF">I7X43_05700</name>
</gene>
<dbReference type="InterPro" id="IPR025605">
    <property type="entry name" value="OST-HTH/LOTUS_dom"/>
</dbReference>
<dbReference type="CDD" id="cd11297">
    <property type="entry name" value="PIN_LabA-like_N_1"/>
    <property type="match status" value="1"/>
</dbReference>
<proteinExistence type="predicted"/>
<feature type="region of interest" description="Disordered" evidence="1">
    <location>
        <begin position="333"/>
        <end position="383"/>
    </location>
</feature>
<feature type="compositionally biased region" description="Low complexity" evidence="1">
    <location>
        <begin position="352"/>
        <end position="366"/>
    </location>
</feature>
<dbReference type="Gene3D" id="3.30.420.610">
    <property type="entry name" value="LOTUS domain-like"/>
    <property type="match status" value="1"/>
</dbReference>
<dbReference type="PROSITE" id="PS51644">
    <property type="entry name" value="HTH_OST"/>
    <property type="match status" value="1"/>
</dbReference>
<evidence type="ECO:0000259" key="2">
    <source>
        <dbReference type="PROSITE" id="PS51644"/>
    </source>
</evidence>
<feature type="domain" description="HTH OST-type" evidence="2">
    <location>
        <begin position="165"/>
        <end position="237"/>
    </location>
</feature>
<dbReference type="Proteomes" id="UP000620139">
    <property type="component" value="Unassembled WGS sequence"/>
</dbReference>
<dbReference type="GO" id="GO:0004540">
    <property type="term" value="F:RNA nuclease activity"/>
    <property type="evidence" value="ECO:0007669"/>
    <property type="project" value="InterPro"/>
</dbReference>
<reference evidence="3" key="1">
    <citation type="submission" date="2020-12" db="EMBL/GenBank/DDBJ databases">
        <title>The genome sequence of Inhella sp. 4Y17.</title>
        <authorList>
            <person name="Liu Y."/>
        </authorList>
    </citation>
    <scope>NUCLEOTIDE SEQUENCE</scope>
    <source>
        <strain evidence="3">4Y10</strain>
    </source>
</reference>
<evidence type="ECO:0000256" key="1">
    <source>
        <dbReference type="SAM" id="MobiDB-lite"/>
    </source>
</evidence>
<keyword evidence="4" id="KW-1185">Reference proteome</keyword>
<dbReference type="AlphaFoldDB" id="A0A931IWI7"/>
<dbReference type="InterPro" id="IPR021139">
    <property type="entry name" value="NYN"/>
</dbReference>
<dbReference type="Pfam" id="PF01936">
    <property type="entry name" value="NYN"/>
    <property type="match status" value="1"/>
</dbReference>